<dbReference type="InterPro" id="IPR006694">
    <property type="entry name" value="Fatty_acid_hydroxylase"/>
</dbReference>
<dbReference type="GO" id="GO:0005783">
    <property type="term" value="C:endoplasmic reticulum"/>
    <property type="evidence" value="ECO:0007669"/>
    <property type="project" value="TreeGrafter"/>
</dbReference>
<dbReference type="GO" id="GO:0016020">
    <property type="term" value="C:membrane"/>
    <property type="evidence" value="ECO:0007669"/>
    <property type="project" value="GOC"/>
</dbReference>
<proteinExistence type="predicted"/>
<dbReference type="InterPro" id="IPR051689">
    <property type="entry name" value="Sterol_desaturase/TMEM195"/>
</dbReference>
<evidence type="ECO:0000256" key="8">
    <source>
        <dbReference type="ARBA" id="ARBA00041444"/>
    </source>
</evidence>
<gene>
    <name evidence="10" type="ORF">COCON_G00007300</name>
</gene>
<keyword evidence="2" id="KW-0812">Transmembrane</keyword>
<name>A0A9Q1E1R0_CONCO</name>
<keyword evidence="3" id="KW-1133">Transmembrane helix</keyword>
<dbReference type="PANTHER" id="PTHR21624:SF1">
    <property type="entry name" value="ALKYLGLYCEROL MONOOXYGENASE"/>
    <property type="match status" value="1"/>
</dbReference>
<comment type="subcellular location">
    <subcellularLocation>
        <location evidence="1">Endomembrane system</location>
        <topology evidence="1">Multi-pass membrane protein</topology>
    </subcellularLocation>
</comment>
<dbReference type="EMBL" id="JAFJMO010000001">
    <property type="protein sequence ID" value="KAJ8288071.1"/>
    <property type="molecule type" value="Genomic_DNA"/>
</dbReference>
<dbReference type="AlphaFoldDB" id="A0A9Q1E1R0"/>
<keyword evidence="5" id="KW-0443">Lipid metabolism</keyword>
<keyword evidence="11" id="KW-1185">Reference proteome</keyword>
<keyword evidence="4" id="KW-0560">Oxidoreductase</keyword>
<dbReference type="GO" id="GO:0008610">
    <property type="term" value="P:lipid biosynthetic process"/>
    <property type="evidence" value="ECO:0007669"/>
    <property type="project" value="InterPro"/>
</dbReference>
<comment type="function">
    <text evidence="7">Glyceryl-ether monooxygenase that cleaves the O-alkyl bond of ether lipids. Ether lipids are essential components of brain membranes.</text>
</comment>
<sequence length="353" mass="40683">MATVVETPASTLNHVVRTMFYLVTPNETSFQHIDEVPDYVDKATPVFLGMLILELVLGWAKTGSLIIRINDGVTSVSAGFLSRIPLLFVRSLELSSYIYIWNNYRLLELPWDSPWTWWLVFLGVDLAYYWLHRFSHALPVLSVPAFPLPTCHILQPLRRFPTAWLLARLRAGRACPDATAAFLEGSDSILSPLCQRQLNVLWAAHQAHHSSEDYNLSTALRQSLTQQLASWVLHLPMALAVPPTVFAVHIQFNLLYQFWIHTEVIRHLGPLEWVMNTPSHHRVHHGRNPYCIDKNYGGTLIIWDRIFGTFAPEGDKVVYGLTKPINSFDIIYVQFHYYPYIWREILESHRNQT</sequence>
<reference evidence="10" key="1">
    <citation type="journal article" date="2023" name="Science">
        <title>Genome structures resolve the early diversification of teleost fishes.</title>
        <authorList>
            <person name="Parey E."/>
            <person name="Louis A."/>
            <person name="Montfort J."/>
            <person name="Bouchez O."/>
            <person name="Roques C."/>
            <person name="Iampietro C."/>
            <person name="Lluch J."/>
            <person name="Castinel A."/>
            <person name="Donnadieu C."/>
            <person name="Desvignes T."/>
            <person name="Floi Bucao C."/>
            <person name="Jouanno E."/>
            <person name="Wen M."/>
            <person name="Mejri S."/>
            <person name="Dirks R."/>
            <person name="Jansen H."/>
            <person name="Henkel C."/>
            <person name="Chen W.J."/>
            <person name="Zahm M."/>
            <person name="Cabau C."/>
            <person name="Klopp C."/>
            <person name="Thompson A.W."/>
            <person name="Robinson-Rechavi M."/>
            <person name="Braasch I."/>
            <person name="Lecointre G."/>
            <person name="Bobe J."/>
            <person name="Postlethwait J.H."/>
            <person name="Berthelot C."/>
            <person name="Roest Crollius H."/>
            <person name="Guiguen Y."/>
        </authorList>
    </citation>
    <scope>NUCLEOTIDE SEQUENCE</scope>
    <source>
        <strain evidence="10">Concon-B</strain>
    </source>
</reference>
<evidence type="ECO:0000256" key="3">
    <source>
        <dbReference type="ARBA" id="ARBA00022989"/>
    </source>
</evidence>
<organism evidence="10 11">
    <name type="scientific">Conger conger</name>
    <name type="common">Conger eel</name>
    <name type="synonym">Muraena conger</name>
    <dbReference type="NCBI Taxonomy" id="82655"/>
    <lineage>
        <taxon>Eukaryota</taxon>
        <taxon>Metazoa</taxon>
        <taxon>Chordata</taxon>
        <taxon>Craniata</taxon>
        <taxon>Vertebrata</taxon>
        <taxon>Euteleostomi</taxon>
        <taxon>Actinopterygii</taxon>
        <taxon>Neopterygii</taxon>
        <taxon>Teleostei</taxon>
        <taxon>Anguilliformes</taxon>
        <taxon>Congridae</taxon>
        <taxon>Conger</taxon>
    </lineage>
</organism>
<evidence type="ECO:0000259" key="9">
    <source>
        <dbReference type="Pfam" id="PF04116"/>
    </source>
</evidence>
<accession>A0A9Q1E1R0</accession>
<dbReference type="GO" id="GO:0005506">
    <property type="term" value="F:iron ion binding"/>
    <property type="evidence" value="ECO:0007669"/>
    <property type="project" value="InterPro"/>
</dbReference>
<dbReference type="PANTHER" id="PTHR21624">
    <property type="entry name" value="STEROL DESATURASE-RELATED PROTEIN"/>
    <property type="match status" value="1"/>
</dbReference>
<dbReference type="OrthoDB" id="6354873at2759"/>
<dbReference type="GO" id="GO:0006643">
    <property type="term" value="P:membrane lipid metabolic process"/>
    <property type="evidence" value="ECO:0007669"/>
    <property type="project" value="TreeGrafter"/>
</dbReference>
<dbReference type="GO" id="GO:0050479">
    <property type="term" value="F:glyceryl-ether monooxygenase activity"/>
    <property type="evidence" value="ECO:0007669"/>
    <property type="project" value="TreeGrafter"/>
</dbReference>
<evidence type="ECO:0000313" key="10">
    <source>
        <dbReference type="EMBL" id="KAJ8288071.1"/>
    </source>
</evidence>
<dbReference type="Pfam" id="PF04116">
    <property type="entry name" value="FA_hydroxylase"/>
    <property type="match status" value="1"/>
</dbReference>
<keyword evidence="6" id="KW-0472">Membrane</keyword>
<evidence type="ECO:0000313" key="11">
    <source>
        <dbReference type="Proteomes" id="UP001152803"/>
    </source>
</evidence>
<evidence type="ECO:0000256" key="5">
    <source>
        <dbReference type="ARBA" id="ARBA00023098"/>
    </source>
</evidence>
<comment type="caution">
    <text evidence="10">The sequence shown here is derived from an EMBL/GenBank/DDBJ whole genome shotgun (WGS) entry which is preliminary data.</text>
</comment>
<feature type="domain" description="Fatty acid hydroxylase" evidence="9">
    <location>
        <begin position="200"/>
        <end position="309"/>
    </location>
</feature>
<dbReference type="Proteomes" id="UP001152803">
    <property type="component" value="Unassembled WGS sequence"/>
</dbReference>
<evidence type="ECO:0000256" key="1">
    <source>
        <dbReference type="ARBA" id="ARBA00004127"/>
    </source>
</evidence>
<protein>
    <recommendedName>
        <fullName evidence="8">Transmembrane protein 195</fullName>
    </recommendedName>
</protein>
<evidence type="ECO:0000256" key="7">
    <source>
        <dbReference type="ARBA" id="ARBA00037122"/>
    </source>
</evidence>
<evidence type="ECO:0000256" key="4">
    <source>
        <dbReference type="ARBA" id="ARBA00023002"/>
    </source>
</evidence>
<evidence type="ECO:0000256" key="6">
    <source>
        <dbReference type="ARBA" id="ARBA00023136"/>
    </source>
</evidence>
<evidence type="ECO:0000256" key="2">
    <source>
        <dbReference type="ARBA" id="ARBA00022692"/>
    </source>
</evidence>